<dbReference type="GO" id="GO:0008360">
    <property type="term" value="P:regulation of cell shape"/>
    <property type="evidence" value="ECO:0007669"/>
    <property type="project" value="UniProtKB-KW"/>
</dbReference>
<dbReference type="OrthoDB" id="9801055at2"/>
<comment type="pathway">
    <text evidence="8">Cell wall biogenesis; peptidoglycan biosynthesis.</text>
</comment>
<feature type="binding site" evidence="8">
    <location>
        <begin position="13"/>
        <end position="14"/>
    </location>
    <ligand>
        <name>substrate</name>
    </ligand>
</feature>
<gene>
    <name evidence="8" type="primary">murI</name>
    <name evidence="9" type="ORF">SAMN05444354_12662</name>
</gene>
<dbReference type="GO" id="GO:0009252">
    <property type="term" value="P:peptidoglycan biosynthetic process"/>
    <property type="evidence" value="ECO:0007669"/>
    <property type="project" value="UniProtKB-UniRule"/>
</dbReference>
<feature type="active site" description="Proton donor/acceptor" evidence="8">
    <location>
        <position position="76"/>
    </location>
</feature>
<dbReference type="RefSeq" id="WP_075010579.1">
    <property type="nucleotide sequence ID" value="NZ_FOAP01000026.1"/>
</dbReference>
<dbReference type="InterPro" id="IPR004391">
    <property type="entry name" value="Glu_race"/>
</dbReference>
<evidence type="ECO:0000256" key="5">
    <source>
        <dbReference type="ARBA" id="ARBA00023235"/>
    </source>
</evidence>
<feature type="binding site" evidence="8">
    <location>
        <begin position="77"/>
        <end position="78"/>
    </location>
    <ligand>
        <name>substrate</name>
    </ligand>
</feature>
<evidence type="ECO:0000313" key="10">
    <source>
        <dbReference type="Proteomes" id="UP000182719"/>
    </source>
</evidence>
<dbReference type="PROSITE" id="PS00924">
    <property type="entry name" value="ASP_GLU_RACEMASE_2"/>
    <property type="match status" value="1"/>
</dbReference>
<dbReference type="InterPro" id="IPR015942">
    <property type="entry name" value="Asp/Glu/hydantoin_racemase"/>
</dbReference>
<evidence type="ECO:0000256" key="3">
    <source>
        <dbReference type="ARBA" id="ARBA00022960"/>
    </source>
</evidence>
<dbReference type="PROSITE" id="PS00923">
    <property type="entry name" value="ASP_GLU_RACEMASE_1"/>
    <property type="match status" value="1"/>
</dbReference>
<dbReference type="NCBIfam" id="TIGR00067">
    <property type="entry name" value="glut_race"/>
    <property type="match status" value="1"/>
</dbReference>
<evidence type="ECO:0000313" key="9">
    <source>
        <dbReference type="EMBL" id="SEM94170.1"/>
    </source>
</evidence>
<keyword evidence="10" id="KW-1185">Reference proteome</keyword>
<organism evidence="9 10">
    <name type="scientific">Stigmatella aurantiaca</name>
    <dbReference type="NCBI Taxonomy" id="41"/>
    <lineage>
        <taxon>Bacteria</taxon>
        <taxon>Pseudomonadati</taxon>
        <taxon>Myxococcota</taxon>
        <taxon>Myxococcia</taxon>
        <taxon>Myxococcales</taxon>
        <taxon>Cystobacterineae</taxon>
        <taxon>Archangiaceae</taxon>
        <taxon>Stigmatella</taxon>
    </lineage>
</organism>
<dbReference type="Gene3D" id="3.40.50.1860">
    <property type="match status" value="2"/>
</dbReference>
<sequence length="270" mass="28320">MRQISHGPIGVFDSGVGGLTVLKALMERLPHESTLYLGDTARVPYGTKSGEVVTRYSLKNAQFLLEKGIKLLVVACNTASAVALPALAAALPVPVMGVIAPGAQAALRRTKGGGVGVIGTPGTIRSGAYQRELQRADPHVPVKARACPLFVPLAEEGWTQGDVPALVAREYLADFAREGVDTLVLGCTHYPLLKDVIAQVVGPRVALVDSAEATAEAVAALLERTQELAPPGGVPAHGYFVTDVPERFVEVGARFLGRPIASAEQVDLSF</sequence>
<dbReference type="PANTHER" id="PTHR21198">
    <property type="entry name" value="GLUTAMATE RACEMASE"/>
    <property type="match status" value="1"/>
</dbReference>
<comment type="function">
    <text evidence="8">Provides the (R)-glutamate required for cell wall biosynthesis.</text>
</comment>
<evidence type="ECO:0000256" key="8">
    <source>
        <dbReference type="HAMAP-Rule" id="MF_00258"/>
    </source>
</evidence>
<keyword evidence="5 8" id="KW-0413">Isomerase</keyword>
<protein>
    <recommendedName>
        <fullName evidence="7 8">Glutamate racemase</fullName>
        <ecNumber evidence="2 8">5.1.1.3</ecNumber>
    </recommendedName>
</protein>
<dbReference type="FunFam" id="3.40.50.1860:FF:000002">
    <property type="entry name" value="Glutamate racemase"/>
    <property type="match status" value="1"/>
</dbReference>
<dbReference type="GO" id="GO:0071555">
    <property type="term" value="P:cell wall organization"/>
    <property type="evidence" value="ECO:0007669"/>
    <property type="project" value="UniProtKB-KW"/>
</dbReference>
<evidence type="ECO:0000256" key="2">
    <source>
        <dbReference type="ARBA" id="ARBA00013090"/>
    </source>
</evidence>
<feature type="binding site" evidence="8">
    <location>
        <begin position="45"/>
        <end position="46"/>
    </location>
    <ligand>
        <name>substrate</name>
    </ligand>
</feature>
<comment type="catalytic activity">
    <reaction evidence="1 8">
        <text>L-glutamate = D-glutamate</text>
        <dbReference type="Rhea" id="RHEA:12813"/>
        <dbReference type="ChEBI" id="CHEBI:29985"/>
        <dbReference type="ChEBI" id="CHEBI:29986"/>
        <dbReference type="EC" id="5.1.1.3"/>
    </reaction>
</comment>
<dbReference type="SUPFAM" id="SSF53681">
    <property type="entry name" value="Aspartate/glutamate racemase"/>
    <property type="match status" value="2"/>
</dbReference>
<dbReference type="EC" id="5.1.1.3" evidence="2 8"/>
<dbReference type="InterPro" id="IPR018187">
    <property type="entry name" value="Asp/Glu_racemase_AS_1"/>
</dbReference>
<dbReference type="HAMAP" id="MF_00258">
    <property type="entry name" value="Glu_racemase"/>
    <property type="match status" value="1"/>
</dbReference>
<evidence type="ECO:0000256" key="6">
    <source>
        <dbReference type="ARBA" id="ARBA00023316"/>
    </source>
</evidence>
<keyword evidence="3 8" id="KW-0133">Cell shape</keyword>
<accession>A0A1H8CGP5</accession>
<evidence type="ECO:0000256" key="7">
    <source>
        <dbReference type="ARBA" id="ARBA00070053"/>
    </source>
</evidence>
<reference evidence="10" key="1">
    <citation type="submission" date="2016-10" db="EMBL/GenBank/DDBJ databases">
        <authorList>
            <person name="Varghese N."/>
            <person name="Submissions S."/>
        </authorList>
    </citation>
    <scope>NUCLEOTIDE SEQUENCE [LARGE SCALE GENOMIC DNA]</scope>
    <source>
        <strain evidence="10">DSM 17044</strain>
    </source>
</reference>
<dbReference type="GO" id="GO:0008881">
    <property type="term" value="F:glutamate racemase activity"/>
    <property type="evidence" value="ECO:0007669"/>
    <property type="project" value="UniProtKB-UniRule"/>
</dbReference>
<dbReference type="InterPro" id="IPR001920">
    <property type="entry name" value="Asp/Glu_race"/>
</dbReference>
<feature type="binding site" evidence="8">
    <location>
        <begin position="188"/>
        <end position="189"/>
    </location>
    <ligand>
        <name>substrate</name>
    </ligand>
</feature>
<dbReference type="UniPathway" id="UPA00219"/>
<proteinExistence type="inferred from homology"/>
<dbReference type="AlphaFoldDB" id="A0A1H8CGP5"/>
<evidence type="ECO:0000256" key="1">
    <source>
        <dbReference type="ARBA" id="ARBA00001602"/>
    </source>
</evidence>
<name>A0A1H8CGP5_STIAU</name>
<dbReference type="Proteomes" id="UP000182719">
    <property type="component" value="Unassembled WGS sequence"/>
</dbReference>
<comment type="similarity">
    <text evidence="8">Belongs to the aspartate/glutamate racemases family.</text>
</comment>
<dbReference type="PANTHER" id="PTHR21198:SF2">
    <property type="entry name" value="GLUTAMATE RACEMASE"/>
    <property type="match status" value="1"/>
</dbReference>
<keyword evidence="6 8" id="KW-0961">Cell wall biogenesis/degradation</keyword>
<feature type="active site" description="Proton donor/acceptor" evidence="8">
    <location>
        <position position="187"/>
    </location>
</feature>
<keyword evidence="4 8" id="KW-0573">Peptidoglycan synthesis</keyword>
<evidence type="ECO:0000256" key="4">
    <source>
        <dbReference type="ARBA" id="ARBA00022984"/>
    </source>
</evidence>
<dbReference type="InterPro" id="IPR033134">
    <property type="entry name" value="Asp/Glu_racemase_AS_2"/>
</dbReference>
<dbReference type="Pfam" id="PF01177">
    <property type="entry name" value="Asp_Glu_race"/>
    <property type="match status" value="1"/>
</dbReference>
<dbReference type="EMBL" id="FOAP01000026">
    <property type="protein sequence ID" value="SEM94170.1"/>
    <property type="molecule type" value="Genomic_DNA"/>
</dbReference>